<organism evidence="7 8">
    <name type="scientific">Tianweitania sediminis</name>
    <dbReference type="NCBI Taxonomy" id="1502156"/>
    <lineage>
        <taxon>Bacteria</taxon>
        <taxon>Pseudomonadati</taxon>
        <taxon>Pseudomonadota</taxon>
        <taxon>Alphaproteobacteria</taxon>
        <taxon>Hyphomicrobiales</taxon>
        <taxon>Phyllobacteriaceae</taxon>
        <taxon>Tianweitania</taxon>
    </lineage>
</organism>
<keyword evidence="6" id="KW-1003">Cell membrane</keyword>
<dbReference type="InterPro" id="IPR045214">
    <property type="entry name" value="Surf1/Surf4"/>
</dbReference>
<proteinExistence type="inferred from homology"/>
<evidence type="ECO:0000256" key="2">
    <source>
        <dbReference type="ARBA" id="ARBA00007165"/>
    </source>
</evidence>
<dbReference type="Proteomes" id="UP000666240">
    <property type="component" value="Unassembled WGS sequence"/>
</dbReference>
<evidence type="ECO:0000313" key="7">
    <source>
        <dbReference type="EMBL" id="MBP0438800.1"/>
    </source>
</evidence>
<keyword evidence="4 6" id="KW-1133">Transmembrane helix</keyword>
<dbReference type="PANTHER" id="PTHR23427">
    <property type="entry name" value="SURFEIT LOCUS PROTEIN"/>
    <property type="match status" value="1"/>
</dbReference>
<feature type="transmembrane region" description="Helical" evidence="6">
    <location>
        <begin position="22"/>
        <end position="41"/>
    </location>
</feature>
<feature type="transmembrane region" description="Helical" evidence="6">
    <location>
        <begin position="230"/>
        <end position="248"/>
    </location>
</feature>
<evidence type="ECO:0000256" key="3">
    <source>
        <dbReference type="ARBA" id="ARBA00022692"/>
    </source>
</evidence>
<dbReference type="Pfam" id="PF02104">
    <property type="entry name" value="SURF1"/>
    <property type="match status" value="1"/>
</dbReference>
<dbReference type="PROSITE" id="PS50895">
    <property type="entry name" value="SURF1"/>
    <property type="match status" value="1"/>
</dbReference>
<comment type="subcellular location">
    <subcellularLocation>
        <location evidence="6">Cell membrane</location>
        <topology evidence="6">Multi-pass membrane protein</topology>
    </subcellularLocation>
    <subcellularLocation>
        <location evidence="1">Membrane</location>
    </subcellularLocation>
</comment>
<protein>
    <recommendedName>
        <fullName evidence="6">SURF1-like protein</fullName>
    </recommendedName>
</protein>
<accession>A0A8J7QZC7</accession>
<evidence type="ECO:0000256" key="6">
    <source>
        <dbReference type="RuleBase" id="RU363076"/>
    </source>
</evidence>
<name>A0A8J7QZC7_9HYPH</name>
<evidence type="ECO:0000256" key="1">
    <source>
        <dbReference type="ARBA" id="ARBA00004370"/>
    </source>
</evidence>
<keyword evidence="3 6" id="KW-0812">Transmembrane</keyword>
<keyword evidence="5 6" id="KW-0472">Membrane</keyword>
<evidence type="ECO:0000313" key="8">
    <source>
        <dbReference type="Proteomes" id="UP000666240"/>
    </source>
</evidence>
<sequence>MTDPSNVPAADDASALSGWRRMALGGLVVAAFALLLVLGTWQVQRMQWKEALLSRIEEQLSQQPLDLAEVEAAQSRGDPIEYQPVTLSGQFEHERERHFFATHEGQSGFYVYTPLRLADGRAVFVNRGFVPFDLKSPSTRPAGQVAGTVSVTGLAREQPAAKPSWLVPENDSAKNIFYWKDLGAMASSAAVPGSILPFFVDADATSSPGGWPVGGVTMVNLPNNHLQYAVTWYGLALALAAVSLLMLIRSRRHANSAPDETAET</sequence>
<dbReference type="AlphaFoldDB" id="A0A8J7QZC7"/>
<dbReference type="CDD" id="cd06662">
    <property type="entry name" value="SURF1"/>
    <property type="match status" value="1"/>
</dbReference>
<dbReference type="InterPro" id="IPR002994">
    <property type="entry name" value="Surf1/Shy1"/>
</dbReference>
<evidence type="ECO:0000256" key="4">
    <source>
        <dbReference type="ARBA" id="ARBA00022989"/>
    </source>
</evidence>
<dbReference type="GO" id="GO:0005886">
    <property type="term" value="C:plasma membrane"/>
    <property type="evidence" value="ECO:0007669"/>
    <property type="project" value="UniProtKB-SubCell"/>
</dbReference>
<keyword evidence="8" id="KW-1185">Reference proteome</keyword>
<dbReference type="EMBL" id="JAGIYY010000002">
    <property type="protein sequence ID" value="MBP0438800.1"/>
    <property type="molecule type" value="Genomic_DNA"/>
</dbReference>
<evidence type="ECO:0000256" key="5">
    <source>
        <dbReference type="ARBA" id="ARBA00023136"/>
    </source>
</evidence>
<comment type="caution">
    <text evidence="7">The sequence shown here is derived from an EMBL/GenBank/DDBJ whole genome shotgun (WGS) entry which is preliminary data.</text>
</comment>
<feature type="transmembrane region" description="Helical" evidence="6">
    <location>
        <begin position="182"/>
        <end position="200"/>
    </location>
</feature>
<comment type="similarity">
    <text evidence="2 6">Belongs to the SURF1 family.</text>
</comment>
<reference evidence="7" key="1">
    <citation type="submission" date="2021-03" db="EMBL/GenBank/DDBJ databases">
        <title>Genome sequencing and assembly of Tianweitania sediminis.</title>
        <authorList>
            <person name="Chhetri G."/>
        </authorList>
    </citation>
    <scope>NUCLEOTIDE SEQUENCE</scope>
    <source>
        <strain evidence="7">Z8</strain>
    </source>
</reference>
<gene>
    <name evidence="7" type="ORF">J5Y06_09080</name>
</gene>
<dbReference type="PANTHER" id="PTHR23427:SF2">
    <property type="entry name" value="SURFEIT LOCUS PROTEIN 1"/>
    <property type="match status" value="1"/>
</dbReference>